<evidence type="ECO:0000313" key="4">
    <source>
        <dbReference type="Proteomes" id="UP000321595"/>
    </source>
</evidence>
<organism evidence="3 4">
    <name type="scientific">Microvenator marinus</name>
    <dbReference type="NCBI Taxonomy" id="2600177"/>
    <lineage>
        <taxon>Bacteria</taxon>
        <taxon>Deltaproteobacteria</taxon>
        <taxon>Bradymonadales</taxon>
        <taxon>Microvenatoraceae</taxon>
        <taxon>Microvenator</taxon>
    </lineage>
</organism>
<protein>
    <submittedName>
        <fullName evidence="3">Uncharacterized protein</fullName>
    </submittedName>
</protein>
<sequence>MVALVLILALGLLGGCSGADPQKTEVGETNSQEDLGHDEDASFERPDKNDLGRGTHCETWRTDLAPHFEPAPWGLPDTGEVSENVRGFFAAQFPVEGKDYMGCVLHDIFGEIELNIDEISRAYFEMPPEAQLARSQVGTFLSFLYEEEYVVELLVDIAVQPTPTFDSRYVEEFGEASVRESEAQVRNSAVNAIQRTAPFDSSLRHPWTEGLFTFVIEAEAEYLAEKLVAMWFLRNFGVPKDAFVNRVSEHLSEDDLGFLLEQW</sequence>
<keyword evidence="4" id="KW-1185">Reference proteome</keyword>
<keyword evidence="2" id="KW-0732">Signal</keyword>
<dbReference type="AlphaFoldDB" id="A0A5B8Y314"/>
<feature type="compositionally biased region" description="Basic and acidic residues" evidence="1">
    <location>
        <begin position="34"/>
        <end position="55"/>
    </location>
</feature>
<reference evidence="3 4" key="1">
    <citation type="submission" date="2019-08" db="EMBL/GenBank/DDBJ databases">
        <authorList>
            <person name="Liang Q."/>
        </authorList>
    </citation>
    <scope>NUCLEOTIDE SEQUENCE [LARGE SCALE GENOMIC DNA]</scope>
    <source>
        <strain evidence="3 4">V1718</strain>
    </source>
</reference>
<gene>
    <name evidence="3" type="ORF">FRD01_22950</name>
</gene>
<dbReference type="RefSeq" id="WP_146963370.1">
    <property type="nucleotide sequence ID" value="NZ_CP042467.1"/>
</dbReference>
<evidence type="ECO:0000256" key="2">
    <source>
        <dbReference type="SAM" id="SignalP"/>
    </source>
</evidence>
<feature type="region of interest" description="Disordered" evidence="1">
    <location>
        <begin position="19"/>
        <end position="55"/>
    </location>
</feature>
<accession>A0A5B8Y314</accession>
<evidence type="ECO:0000256" key="1">
    <source>
        <dbReference type="SAM" id="MobiDB-lite"/>
    </source>
</evidence>
<proteinExistence type="predicted"/>
<evidence type="ECO:0000313" key="3">
    <source>
        <dbReference type="EMBL" id="QED30039.1"/>
    </source>
</evidence>
<dbReference type="EMBL" id="CP042467">
    <property type="protein sequence ID" value="QED30039.1"/>
    <property type="molecule type" value="Genomic_DNA"/>
</dbReference>
<dbReference type="KEGG" id="bbae:FRD01_22950"/>
<feature type="signal peptide" evidence="2">
    <location>
        <begin position="1"/>
        <end position="19"/>
    </location>
</feature>
<name>A0A5B8Y314_9DELT</name>
<dbReference type="Proteomes" id="UP000321595">
    <property type="component" value="Chromosome"/>
</dbReference>
<feature type="chain" id="PRO_5023073196" evidence="2">
    <location>
        <begin position="20"/>
        <end position="263"/>
    </location>
</feature>